<feature type="transmembrane region" description="Helical" evidence="1">
    <location>
        <begin position="49"/>
        <end position="72"/>
    </location>
</feature>
<reference evidence="2 3" key="1">
    <citation type="submission" date="2022-04" db="EMBL/GenBank/DDBJ databases">
        <title>Leucobacter sp. isolated from rhizosphere of garlic.</title>
        <authorList>
            <person name="Won M."/>
            <person name="Lee C.-M."/>
            <person name="Woen H.-Y."/>
            <person name="Kwon S.-W."/>
        </authorList>
    </citation>
    <scope>NUCLEOTIDE SEQUENCE [LARGE SCALE GENOMIC DNA]</scope>
    <source>
        <strain evidence="2 3">H21R-40</strain>
    </source>
</reference>
<keyword evidence="3" id="KW-1185">Reference proteome</keyword>
<name>A0ABY4FI81_9MICO</name>
<organism evidence="2 3">
    <name type="scientific">Leucobacter allii</name>
    <dbReference type="NCBI Taxonomy" id="2932247"/>
    <lineage>
        <taxon>Bacteria</taxon>
        <taxon>Bacillati</taxon>
        <taxon>Actinomycetota</taxon>
        <taxon>Actinomycetes</taxon>
        <taxon>Micrococcales</taxon>
        <taxon>Microbacteriaceae</taxon>
        <taxon>Leucobacter</taxon>
    </lineage>
</organism>
<keyword evidence="1" id="KW-1133">Transmembrane helix</keyword>
<evidence type="ECO:0008006" key="4">
    <source>
        <dbReference type="Google" id="ProtNLM"/>
    </source>
</evidence>
<feature type="transmembrane region" description="Helical" evidence="1">
    <location>
        <begin position="166"/>
        <end position="188"/>
    </location>
</feature>
<evidence type="ECO:0000256" key="1">
    <source>
        <dbReference type="SAM" id="Phobius"/>
    </source>
</evidence>
<evidence type="ECO:0000313" key="3">
    <source>
        <dbReference type="Proteomes" id="UP000831786"/>
    </source>
</evidence>
<feature type="transmembrane region" description="Helical" evidence="1">
    <location>
        <begin position="84"/>
        <end position="104"/>
    </location>
</feature>
<feature type="transmembrane region" description="Helical" evidence="1">
    <location>
        <begin position="124"/>
        <end position="145"/>
    </location>
</feature>
<sequence length="488" mass="51231">MDPKQPRRARGRAVFWALVRWGMILAVQIALGAFGWLIDLFDVAEPADFGDLVIAGVVAVFLIMGPAMIELASAHARGVPLRWTILRGVGVLALGLGLGSVLRLSVVDNSAWASSEQLVLLTRYSWWTCAAALALLLLEALTALVRRIVVATAGAPAPPARWPGPAWAKWGAGVLAVLLLAGVAGPALGRAGWHIWKSTATSMAPVAAAGAVPAGGGGTREVIAVPYELRQTYGFSTQYRVALYDLATAELRWDRQIARGSALPAQEAIAVDAAGVYLRETAPGADQSAAVWRVLDPLTGDTLAEARTAAERDAAVPAGVRAEAAARDERVGDDGIESVFAETADGGTELIRVWRYGRARIVDPATGRPAGADAGLALRGYCCQQGAYTELTADDGALDPEAERQEIDGDRAEGAQEAADAAEPVRGGELLAIFPRALGTDDVLAETDGGRIALRSETSEAKLVLVVADRGGFTTAIVGDRGWIPWLR</sequence>
<gene>
    <name evidence="2" type="ORF">MUN78_11990</name>
</gene>
<evidence type="ECO:0000313" key="2">
    <source>
        <dbReference type="EMBL" id="UOQ56393.1"/>
    </source>
</evidence>
<keyword evidence="1" id="KW-0472">Membrane</keyword>
<keyword evidence="1" id="KW-0812">Transmembrane</keyword>
<protein>
    <recommendedName>
        <fullName evidence="4">LigA protein</fullName>
    </recommendedName>
</protein>
<feature type="transmembrane region" description="Helical" evidence="1">
    <location>
        <begin position="12"/>
        <end position="37"/>
    </location>
</feature>
<proteinExistence type="predicted"/>
<dbReference type="EMBL" id="CP095045">
    <property type="protein sequence ID" value="UOQ56393.1"/>
    <property type="molecule type" value="Genomic_DNA"/>
</dbReference>
<dbReference type="RefSeq" id="WP_244726695.1">
    <property type="nucleotide sequence ID" value="NZ_CP095045.1"/>
</dbReference>
<dbReference type="Proteomes" id="UP000831786">
    <property type="component" value="Chromosome"/>
</dbReference>
<accession>A0ABY4FI81</accession>